<evidence type="ECO:0000313" key="1">
    <source>
        <dbReference type="EMBL" id="CAD2072964.1"/>
    </source>
</evidence>
<name>A0A6V7R7H0_9BACL</name>
<dbReference type="Pfam" id="PF14166">
    <property type="entry name" value="YueH"/>
    <property type="match status" value="1"/>
</dbReference>
<dbReference type="EMBL" id="CAJEWE010000006">
    <property type="protein sequence ID" value="CAD2072964.1"/>
    <property type="molecule type" value="Genomic_DNA"/>
</dbReference>
<organism evidence="1 2">
    <name type="scientific">Phocicoccus schoeneichii</name>
    <dbReference type="NCBI Taxonomy" id="1812261"/>
    <lineage>
        <taxon>Bacteria</taxon>
        <taxon>Bacillati</taxon>
        <taxon>Bacillota</taxon>
        <taxon>Bacilli</taxon>
        <taxon>Bacillales</taxon>
        <taxon>Salinicoccaceae</taxon>
        <taxon>Phocicoccus</taxon>
    </lineage>
</organism>
<dbReference type="Proteomes" id="UP000521032">
    <property type="component" value="Unassembled WGS sequence"/>
</dbReference>
<reference evidence="1 2" key="1">
    <citation type="submission" date="2020-07" db="EMBL/GenBank/DDBJ databases">
        <authorList>
            <person name="Criscuolo A."/>
        </authorList>
    </citation>
    <scope>NUCLEOTIDE SEQUENCE [LARGE SCALE GENOMIC DNA]</scope>
    <source>
        <strain evidence="2">CIP 111030</strain>
    </source>
</reference>
<dbReference type="InterPro" id="IPR020260">
    <property type="entry name" value="Uncharacterised_YueH"/>
</dbReference>
<sequence>MNTKKFNIDYNDIETEIYMIEDKDTLVSIPDLFLSFKLEERDEMEIVSYLFSVMDESDAELFADRILKELGEHNGI</sequence>
<accession>A0A6V7R7H0</accession>
<dbReference type="AlphaFoldDB" id="A0A6V7R7H0"/>
<evidence type="ECO:0000313" key="2">
    <source>
        <dbReference type="Proteomes" id="UP000521032"/>
    </source>
</evidence>
<gene>
    <name evidence="1" type="ORF">JEOSCH030_00512</name>
</gene>
<comment type="caution">
    <text evidence="1">The sequence shown here is derived from an EMBL/GenBank/DDBJ whole genome shotgun (WGS) entry which is preliminary data.</text>
</comment>
<keyword evidence="2" id="KW-1185">Reference proteome</keyword>
<dbReference type="RefSeq" id="WP_186085584.1">
    <property type="nucleotide sequence ID" value="NZ_BMDB01000001.1"/>
</dbReference>
<proteinExistence type="predicted"/>
<protein>
    <submittedName>
        <fullName evidence="1">Uncharacterized protein</fullName>
    </submittedName>
</protein>